<dbReference type="SMART" id="SM00380">
    <property type="entry name" value="AP2"/>
    <property type="match status" value="1"/>
</dbReference>
<feature type="compositionally biased region" description="Basic and acidic residues" evidence="6">
    <location>
        <begin position="119"/>
        <end position="133"/>
    </location>
</feature>
<evidence type="ECO:0000256" key="6">
    <source>
        <dbReference type="SAM" id="MobiDB-lite"/>
    </source>
</evidence>
<dbReference type="InterPro" id="IPR036955">
    <property type="entry name" value="AP2/ERF_dom_sf"/>
</dbReference>
<evidence type="ECO:0000259" key="7">
    <source>
        <dbReference type="PROSITE" id="PS51032"/>
    </source>
</evidence>
<organism evidence="8 9">
    <name type="scientific">Marchantia polymorpha subsp. ruderalis</name>
    <dbReference type="NCBI Taxonomy" id="1480154"/>
    <lineage>
        <taxon>Eukaryota</taxon>
        <taxon>Viridiplantae</taxon>
        <taxon>Streptophyta</taxon>
        <taxon>Embryophyta</taxon>
        <taxon>Marchantiophyta</taxon>
        <taxon>Marchantiopsida</taxon>
        <taxon>Marchantiidae</taxon>
        <taxon>Marchantiales</taxon>
        <taxon>Marchantiaceae</taxon>
        <taxon>Marchantia</taxon>
    </lineage>
</organism>
<dbReference type="InterPro" id="IPR016177">
    <property type="entry name" value="DNA-bd_dom_sf"/>
</dbReference>
<keyword evidence="4" id="KW-0804">Transcription</keyword>
<evidence type="ECO:0000256" key="5">
    <source>
        <dbReference type="ARBA" id="ARBA00023242"/>
    </source>
</evidence>
<keyword evidence="9" id="KW-1185">Reference proteome</keyword>
<dbReference type="AlphaFoldDB" id="A0A176WBT9"/>
<dbReference type="PANTHER" id="PTHR31677:SF196">
    <property type="entry name" value="ETHYLENE-RESPONSIVE TRANSCRIPTION FACTOR ERF109"/>
    <property type="match status" value="1"/>
</dbReference>
<feature type="region of interest" description="Disordered" evidence="6">
    <location>
        <begin position="249"/>
        <end position="332"/>
    </location>
</feature>
<sequence length="362" mass="37973">MEDVGSAAPEAHLKQAQQSCSSTVSGTSAASANADSVQVVGREYGPLEQLWPTIEDVSSTRVIWATAAAAALLRFAGASANPGAGDDNLSDLPTIQGISDWSWNSADQNKISGGGWTAPEKRTASDARDSARRMDRAGSYISSYKSADFTSELQAPSGPREEEKPSAVGESASAAKREKFRGVRQTALGKWSARICHSKEKKKMQVWLGTFDTPEEAARAYDIAAIDLHGLSAKLNFPDAVAPVPGSAAAAQAANVPRRVPSLPSDARKDSISSPAAPKSAAAVPHIPQQPLSSQQLLPSWRKPVDISDRRCHPSPPAGGPGRRRYAGKASTPMIPVVASEAMQLTRSEWQQAVGAGGLGSA</sequence>
<dbReference type="CDD" id="cd00018">
    <property type="entry name" value="AP2"/>
    <property type="match status" value="1"/>
</dbReference>
<dbReference type="GO" id="GO:0003677">
    <property type="term" value="F:DNA binding"/>
    <property type="evidence" value="ECO:0007669"/>
    <property type="project" value="UniProtKB-KW"/>
</dbReference>
<feature type="compositionally biased region" description="Low complexity" evidence="6">
    <location>
        <begin position="273"/>
        <end position="300"/>
    </location>
</feature>
<keyword evidence="5" id="KW-0539">Nucleus</keyword>
<keyword evidence="3" id="KW-0238">DNA-binding</keyword>
<gene>
    <name evidence="8" type="ORF">AXG93_3229s1050</name>
</gene>
<name>A0A176WBT9_MARPO</name>
<evidence type="ECO:0000313" key="8">
    <source>
        <dbReference type="EMBL" id="OAE29852.1"/>
    </source>
</evidence>
<dbReference type="Gene3D" id="3.30.730.10">
    <property type="entry name" value="AP2/ERF domain"/>
    <property type="match status" value="1"/>
</dbReference>
<comment type="caution">
    <text evidence="8">The sequence shown here is derived from an EMBL/GenBank/DDBJ whole genome shotgun (WGS) entry which is preliminary data.</text>
</comment>
<dbReference type="GO" id="GO:0003700">
    <property type="term" value="F:DNA-binding transcription factor activity"/>
    <property type="evidence" value="ECO:0007669"/>
    <property type="project" value="InterPro"/>
</dbReference>
<dbReference type="GO" id="GO:0005634">
    <property type="term" value="C:nucleus"/>
    <property type="evidence" value="ECO:0007669"/>
    <property type="project" value="UniProtKB-SubCell"/>
</dbReference>
<dbReference type="Pfam" id="PF00847">
    <property type="entry name" value="AP2"/>
    <property type="match status" value="1"/>
</dbReference>
<dbReference type="SUPFAM" id="SSF54171">
    <property type="entry name" value="DNA-binding domain"/>
    <property type="match status" value="1"/>
</dbReference>
<accession>A0A176WBT9</accession>
<feature type="domain" description="AP2/ERF" evidence="7">
    <location>
        <begin position="179"/>
        <end position="238"/>
    </location>
</feature>
<dbReference type="PROSITE" id="PS51032">
    <property type="entry name" value="AP2_ERF"/>
    <property type="match status" value="1"/>
</dbReference>
<evidence type="ECO:0000313" key="9">
    <source>
        <dbReference type="Proteomes" id="UP000077202"/>
    </source>
</evidence>
<protein>
    <recommendedName>
        <fullName evidence="7">AP2/ERF domain-containing protein</fullName>
    </recommendedName>
</protein>
<reference evidence="8" key="1">
    <citation type="submission" date="2016-03" db="EMBL/GenBank/DDBJ databases">
        <title>Mechanisms controlling the formation of the plant cell surface in tip-growing cells are functionally conserved among land plants.</title>
        <authorList>
            <person name="Honkanen S."/>
            <person name="Jones V.A."/>
            <person name="Morieri G."/>
            <person name="Champion C."/>
            <person name="Hetherington A.J."/>
            <person name="Kelly S."/>
            <person name="Saint-Marcoux D."/>
            <person name="Proust H."/>
            <person name="Prescott H."/>
            <person name="Dolan L."/>
        </authorList>
    </citation>
    <scope>NUCLEOTIDE SEQUENCE [LARGE SCALE GENOMIC DNA]</scope>
    <source>
        <tissue evidence="8">Whole gametophyte</tissue>
    </source>
</reference>
<dbReference type="Proteomes" id="UP000077202">
    <property type="component" value="Unassembled WGS sequence"/>
</dbReference>
<dbReference type="EMBL" id="LVLJ01001389">
    <property type="protein sequence ID" value="OAE29852.1"/>
    <property type="molecule type" value="Genomic_DNA"/>
</dbReference>
<feature type="compositionally biased region" description="Low complexity" evidence="6">
    <location>
        <begin position="249"/>
        <end position="261"/>
    </location>
</feature>
<keyword evidence="2" id="KW-0805">Transcription regulation</keyword>
<evidence type="ECO:0000256" key="1">
    <source>
        <dbReference type="ARBA" id="ARBA00004123"/>
    </source>
</evidence>
<dbReference type="PANTHER" id="PTHR31677">
    <property type="entry name" value="AP2 DOMAIN CLASS TRANSCRIPTION FACTOR"/>
    <property type="match status" value="1"/>
</dbReference>
<evidence type="ECO:0000256" key="3">
    <source>
        <dbReference type="ARBA" id="ARBA00023125"/>
    </source>
</evidence>
<evidence type="ECO:0000256" key="4">
    <source>
        <dbReference type="ARBA" id="ARBA00023163"/>
    </source>
</evidence>
<feature type="region of interest" description="Disordered" evidence="6">
    <location>
        <begin position="109"/>
        <end position="133"/>
    </location>
</feature>
<comment type="subcellular location">
    <subcellularLocation>
        <location evidence="1">Nucleus</location>
    </subcellularLocation>
</comment>
<evidence type="ECO:0000256" key="2">
    <source>
        <dbReference type="ARBA" id="ARBA00023015"/>
    </source>
</evidence>
<feature type="compositionally biased region" description="Basic and acidic residues" evidence="6">
    <location>
        <begin position="303"/>
        <end position="312"/>
    </location>
</feature>
<dbReference type="InterPro" id="IPR001471">
    <property type="entry name" value="AP2/ERF_dom"/>
</dbReference>
<proteinExistence type="predicted"/>
<dbReference type="PRINTS" id="PR00367">
    <property type="entry name" value="ETHRSPELEMNT"/>
</dbReference>
<feature type="region of interest" description="Disordered" evidence="6">
    <location>
        <begin position="149"/>
        <end position="182"/>
    </location>
</feature>